<dbReference type="PANTHER" id="PTHR38166:SF1">
    <property type="entry name" value="C2H2-TYPE DOMAIN-CONTAINING PROTEIN"/>
    <property type="match status" value="1"/>
</dbReference>
<dbReference type="OrthoDB" id="5382659at2759"/>
<feature type="compositionally biased region" description="Acidic residues" evidence="2">
    <location>
        <begin position="908"/>
        <end position="919"/>
    </location>
</feature>
<feature type="region of interest" description="Disordered" evidence="2">
    <location>
        <begin position="1334"/>
        <end position="1356"/>
    </location>
</feature>
<dbReference type="Proteomes" id="UP000235672">
    <property type="component" value="Unassembled WGS sequence"/>
</dbReference>
<accession>A0A2J6QB47</accession>
<dbReference type="Gene3D" id="3.30.160.60">
    <property type="entry name" value="Classic Zinc Finger"/>
    <property type="match status" value="1"/>
</dbReference>
<evidence type="ECO:0000313" key="4">
    <source>
        <dbReference type="EMBL" id="PMD23487.1"/>
    </source>
</evidence>
<dbReference type="PANTHER" id="PTHR38166">
    <property type="entry name" value="C2H2-TYPE DOMAIN-CONTAINING PROTEIN-RELATED"/>
    <property type="match status" value="1"/>
</dbReference>
<proteinExistence type="predicted"/>
<feature type="compositionally biased region" description="Low complexity" evidence="2">
    <location>
        <begin position="890"/>
        <end position="906"/>
    </location>
</feature>
<feature type="region of interest" description="Disordered" evidence="2">
    <location>
        <begin position="980"/>
        <end position="1074"/>
    </location>
</feature>
<dbReference type="CDD" id="cd00067">
    <property type="entry name" value="GAL4"/>
    <property type="match status" value="1"/>
</dbReference>
<keyword evidence="1" id="KW-0539">Nucleus</keyword>
<reference evidence="4 5" key="1">
    <citation type="submission" date="2016-05" db="EMBL/GenBank/DDBJ databases">
        <title>A degradative enzymes factory behind the ericoid mycorrhizal symbiosis.</title>
        <authorList>
            <consortium name="DOE Joint Genome Institute"/>
            <person name="Martino E."/>
            <person name="Morin E."/>
            <person name="Grelet G."/>
            <person name="Kuo A."/>
            <person name="Kohler A."/>
            <person name="Daghino S."/>
            <person name="Barry K."/>
            <person name="Choi C."/>
            <person name="Cichocki N."/>
            <person name="Clum A."/>
            <person name="Copeland A."/>
            <person name="Hainaut M."/>
            <person name="Haridas S."/>
            <person name="Labutti K."/>
            <person name="Lindquist E."/>
            <person name="Lipzen A."/>
            <person name="Khouja H.-R."/>
            <person name="Murat C."/>
            <person name="Ohm R."/>
            <person name="Olson A."/>
            <person name="Spatafora J."/>
            <person name="Veneault-Fourrey C."/>
            <person name="Henrissat B."/>
            <person name="Grigoriev I."/>
            <person name="Martin F."/>
            <person name="Perotto S."/>
        </authorList>
    </citation>
    <scope>NUCLEOTIDE SEQUENCE [LARGE SCALE GENOMIC DNA]</scope>
    <source>
        <strain evidence="4 5">UAMH 7357</strain>
    </source>
</reference>
<dbReference type="SMART" id="SM00066">
    <property type="entry name" value="GAL4"/>
    <property type="match status" value="1"/>
</dbReference>
<dbReference type="InterPro" id="IPR013087">
    <property type="entry name" value="Znf_C2H2_type"/>
</dbReference>
<feature type="compositionally biased region" description="Acidic residues" evidence="2">
    <location>
        <begin position="1041"/>
        <end position="1052"/>
    </location>
</feature>
<dbReference type="SUPFAM" id="SSF57701">
    <property type="entry name" value="Zn2/Cys6 DNA-binding domain"/>
    <property type="match status" value="1"/>
</dbReference>
<dbReference type="PROSITE" id="PS00028">
    <property type="entry name" value="ZINC_FINGER_C2H2_1"/>
    <property type="match status" value="1"/>
</dbReference>
<feature type="compositionally biased region" description="Polar residues" evidence="2">
    <location>
        <begin position="980"/>
        <end position="993"/>
    </location>
</feature>
<dbReference type="EMBL" id="KZ613475">
    <property type="protein sequence ID" value="PMD23487.1"/>
    <property type="molecule type" value="Genomic_DNA"/>
</dbReference>
<feature type="compositionally biased region" description="Basic and acidic residues" evidence="2">
    <location>
        <begin position="998"/>
        <end position="1009"/>
    </location>
</feature>
<evidence type="ECO:0000256" key="2">
    <source>
        <dbReference type="SAM" id="MobiDB-lite"/>
    </source>
</evidence>
<organism evidence="4 5">
    <name type="scientific">Hyaloscypha hepaticicola</name>
    <dbReference type="NCBI Taxonomy" id="2082293"/>
    <lineage>
        <taxon>Eukaryota</taxon>
        <taxon>Fungi</taxon>
        <taxon>Dikarya</taxon>
        <taxon>Ascomycota</taxon>
        <taxon>Pezizomycotina</taxon>
        <taxon>Leotiomycetes</taxon>
        <taxon>Helotiales</taxon>
        <taxon>Hyaloscyphaceae</taxon>
        <taxon>Hyaloscypha</taxon>
    </lineage>
</organism>
<dbReference type="PROSITE" id="PS50048">
    <property type="entry name" value="ZN2_CY6_FUNGAL_2"/>
    <property type="match status" value="1"/>
</dbReference>
<evidence type="ECO:0000259" key="3">
    <source>
        <dbReference type="PROSITE" id="PS50048"/>
    </source>
</evidence>
<evidence type="ECO:0000256" key="1">
    <source>
        <dbReference type="ARBA" id="ARBA00023242"/>
    </source>
</evidence>
<dbReference type="PROSITE" id="PS00463">
    <property type="entry name" value="ZN2_CY6_FUNGAL_1"/>
    <property type="match status" value="1"/>
</dbReference>
<feature type="compositionally biased region" description="Polar residues" evidence="2">
    <location>
        <begin position="1345"/>
        <end position="1356"/>
    </location>
</feature>
<dbReference type="InterPro" id="IPR001138">
    <property type="entry name" value="Zn2Cys6_DnaBD"/>
</dbReference>
<dbReference type="GO" id="GO:0000981">
    <property type="term" value="F:DNA-binding transcription factor activity, RNA polymerase II-specific"/>
    <property type="evidence" value="ECO:0007669"/>
    <property type="project" value="InterPro"/>
</dbReference>
<feature type="region of interest" description="Disordered" evidence="2">
    <location>
        <begin position="223"/>
        <end position="275"/>
    </location>
</feature>
<feature type="region of interest" description="Disordered" evidence="2">
    <location>
        <begin position="887"/>
        <end position="921"/>
    </location>
</feature>
<gene>
    <name evidence="4" type="ORF">NA56DRAFT_701788</name>
</gene>
<dbReference type="SMART" id="SM00355">
    <property type="entry name" value="ZnF_C2H2"/>
    <property type="match status" value="2"/>
</dbReference>
<name>A0A2J6QB47_9HELO</name>
<keyword evidence="5" id="KW-1185">Reference proteome</keyword>
<dbReference type="InterPro" id="IPR036864">
    <property type="entry name" value="Zn2-C6_fun-type_DNA-bd_sf"/>
</dbReference>
<evidence type="ECO:0000313" key="5">
    <source>
        <dbReference type="Proteomes" id="UP000235672"/>
    </source>
</evidence>
<sequence length="1452" mass="160971">MLERGIGSQASPASLSHLRTLPSPSCKSILFVHQGSRCESRDKSGIRQYHYRQIRIDAIEELTRLRSLVFGIVVGEFGKALEEEVAVPLGYCDSQSPAKAVKESIEQREGRESHKEAAMESWASARIDPHDLIATGAPIEALGGGAISDIHLFRSTTPEDSPMSNRGGISGTTTEEFEGSGLEIGIDTFDDSWTPFRLPGTYKLFSMSSFDVTSGKFHDDIKLVNPPPWDDTDTTASTKPVSLDSPFYSSQSESKLPGEQPLSTPRLPSVRPPSTCTSVSSMPLSASVLNQHQNDLYSGSEAQYTSSIDFQIQVIEPTLSSDPTSCPKTMRRASRPRVKTGCINCKTRRVKCDETRPKCNNCVRSLRQCGRYPAYKRSVEVAIPTYPPSGSSSSSTATIISTPSLSWSASSVTESDEVNYTDLNLTHDRQPGGKISDKMQLRHLPIACLECDFSKAKCRCPPHKKESEAIARPVESRSPSQVADFGNSGSELNFYQISSKQIGNDSPSPAPITQCTLTPCHISQDLTPSTQAKTNFSMEKPWLFDRTQVLTPPRDAQDLLGGVLDIEESKNDSSVPLCPWYDIPIIGGSMMPTVHNIENNMTQGSTYLGEPSSSFKFPESDSMEDYSEKVDLPASYGVSFPRYCSANLGLAGFAFPSNVSESARSSNSPVHSEYSWCSGYPTGIETLSGYSSPEPTLRESSSMYKCSCGFEPAGTDIYKSSNLKRHQKARICSQFSPYKRPETKRAYQCPYSGDGKEIRICKKQFTRADNLRTHISLKHPSLLQTVNEATRDDHTLSPGFFSFGNSLIDPELLETKIVPSAEFHVRQVPSSIDEHSSENLLEDSASRHQLQTSTTVLLKNDQTLTTCQMQDVDRPSSPALDDKIAIEPISSVQGGSSSSRNNTLSSFTEDETDWGEDEVTSSVQDLEFSSFSSISQQDCISDARLKDSLTRPVFSPMKQALIDRIMKEFWIIFNQETESIQNRSPASFVTESAGNHKCNTDKTCGRGEDSSQNSGSKSSSQTKNTTEKPTQSTLGPRKRDDEDDQEQNDEEEQSPKRPRTLLTPPRNPEDTVKFACPYRKRDPRKYCVQFWRSCALTPQDTVARVKGHLYRHHRIYPCQRCKALFENQDAVNQHLMQHNVCELKGTEHVDGITTEIFEKLRSKKKAQRDQTEADRWKDIFRLLFPGEIIPSPYFEAVQEEMVLSPDSRELADYEEYCRRELPRTFRAALEETVHNELQPMEESIRNQLMDIIRDCQDRVFSRYRSSSTTAAVGSPSRSPMLLRSPVVDHSQESIDSISMTSNAQTGARIAPPFFQPPPPQAHLRSRLEVSDLQLNSSKAPGGSAPSDSGYSSNESGNTLGIGSSSVITCDRACISNSQPVVASATFPAASEEATWNMDNEQFDNNFDNAFGNAFEGSFDTSQYASQLMYGKTWEPSMGNLGMENPFSSDETL</sequence>
<feature type="domain" description="Zn(2)-C6 fungal-type" evidence="3">
    <location>
        <begin position="341"/>
        <end position="369"/>
    </location>
</feature>
<feature type="compositionally biased region" description="Low complexity" evidence="2">
    <location>
        <begin position="1010"/>
        <end position="1024"/>
    </location>
</feature>
<dbReference type="STRING" id="1745343.A0A2J6QB47"/>
<protein>
    <recommendedName>
        <fullName evidence="3">Zn(2)-C6 fungal-type domain-containing protein</fullName>
    </recommendedName>
</protein>
<dbReference type="Gene3D" id="4.10.240.10">
    <property type="entry name" value="Zn(2)-C6 fungal-type DNA-binding domain"/>
    <property type="match status" value="1"/>
</dbReference>
<dbReference type="GO" id="GO:0008270">
    <property type="term" value="F:zinc ion binding"/>
    <property type="evidence" value="ECO:0007669"/>
    <property type="project" value="InterPro"/>
</dbReference>
<dbReference type="Pfam" id="PF00172">
    <property type="entry name" value="Zn_clus"/>
    <property type="match status" value="1"/>
</dbReference>